<keyword evidence="4" id="KW-1185">Reference proteome</keyword>
<proteinExistence type="predicted"/>
<dbReference type="InParanoid" id="H2YL29"/>
<evidence type="ECO:0000313" key="3">
    <source>
        <dbReference type="Ensembl" id="ENSCSAVP00000006031.1"/>
    </source>
</evidence>
<keyword evidence="2" id="KW-0732">Signal</keyword>
<dbReference type="OMA" id="MNNILIM"/>
<reference evidence="3" key="3">
    <citation type="submission" date="2025-09" db="UniProtKB">
        <authorList>
            <consortium name="Ensembl"/>
        </authorList>
    </citation>
    <scope>IDENTIFICATION</scope>
</reference>
<dbReference type="HOGENOM" id="CLU_2557624_0_0_1"/>
<evidence type="ECO:0000256" key="2">
    <source>
        <dbReference type="SAM" id="SignalP"/>
    </source>
</evidence>
<evidence type="ECO:0000256" key="1">
    <source>
        <dbReference type="SAM" id="MobiDB-lite"/>
    </source>
</evidence>
<evidence type="ECO:0000313" key="4">
    <source>
        <dbReference type="Proteomes" id="UP000007875"/>
    </source>
</evidence>
<protein>
    <submittedName>
        <fullName evidence="3">Uncharacterized protein</fullName>
    </submittedName>
</protein>
<feature type="region of interest" description="Disordered" evidence="1">
    <location>
        <begin position="37"/>
        <end position="82"/>
    </location>
</feature>
<feature type="signal peptide" evidence="2">
    <location>
        <begin position="1"/>
        <end position="22"/>
    </location>
</feature>
<dbReference type="Ensembl" id="ENSCSAVT00000006108.1">
    <property type="protein sequence ID" value="ENSCSAVP00000006031.1"/>
    <property type="gene ID" value="ENSCSAVG00000003599.1"/>
</dbReference>
<feature type="compositionally biased region" description="Basic and acidic residues" evidence="1">
    <location>
        <begin position="73"/>
        <end position="82"/>
    </location>
</feature>
<dbReference type="AlphaFoldDB" id="H2YL29"/>
<sequence>MNNILIMLLLVCGLCLMGNVLADPYWGRSYDRRRYVPLPTPAPTPAPTRRRRRRWGGWNENNIEDQNSNQLKGLEEELKEDS</sequence>
<reference evidence="3" key="2">
    <citation type="submission" date="2025-08" db="UniProtKB">
        <authorList>
            <consortium name="Ensembl"/>
        </authorList>
    </citation>
    <scope>IDENTIFICATION</scope>
</reference>
<name>H2YL29_CIOSA</name>
<reference evidence="4" key="1">
    <citation type="submission" date="2003-08" db="EMBL/GenBank/DDBJ databases">
        <authorList>
            <person name="Birren B."/>
            <person name="Nusbaum C."/>
            <person name="Abebe A."/>
            <person name="Abouelleil A."/>
            <person name="Adekoya E."/>
            <person name="Ait-zahra M."/>
            <person name="Allen N."/>
            <person name="Allen T."/>
            <person name="An P."/>
            <person name="Anderson M."/>
            <person name="Anderson S."/>
            <person name="Arachchi H."/>
            <person name="Armbruster J."/>
            <person name="Bachantsang P."/>
            <person name="Baldwin J."/>
            <person name="Barry A."/>
            <person name="Bayul T."/>
            <person name="Blitshsteyn B."/>
            <person name="Bloom T."/>
            <person name="Blye J."/>
            <person name="Boguslavskiy L."/>
            <person name="Borowsky M."/>
            <person name="Boukhgalter B."/>
            <person name="Brunache A."/>
            <person name="Butler J."/>
            <person name="Calixte N."/>
            <person name="Calvo S."/>
            <person name="Camarata J."/>
            <person name="Campo K."/>
            <person name="Chang J."/>
            <person name="Cheshatsang Y."/>
            <person name="Citroen M."/>
            <person name="Collymore A."/>
            <person name="Considine T."/>
            <person name="Cook A."/>
            <person name="Cooke P."/>
            <person name="Corum B."/>
            <person name="Cuomo C."/>
            <person name="David R."/>
            <person name="Dawoe T."/>
            <person name="Degray S."/>
            <person name="Dodge S."/>
            <person name="Dooley K."/>
            <person name="Dorje P."/>
            <person name="Dorjee K."/>
            <person name="Dorris L."/>
            <person name="Duffey N."/>
            <person name="Dupes A."/>
            <person name="Elkins T."/>
            <person name="Engels R."/>
            <person name="Erickson J."/>
            <person name="Farina A."/>
            <person name="Faro S."/>
            <person name="Ferreira P."/>
            <person name="Fischer H."/>
            <person name="Fitzgerald M."/>
            <person name="Foley K."/>
            <person name="Gage D."/>
            <person name="Galagan J."/>
            <person name="Gearin G."/>
            <person name="Gnerre S."/>
            <person name="Gnirke A."/>
            <person name="Goyette A."/>
            <person name="Graham J."/>
            <person name="Grandbois E."/>
            <person name="Gyaltsen K."/>
            <person name="Hafez N."/>
            <person name="Hagopian D."/>
            <person name="Hagos B."/>
            <person name="Hall J."/>
            <person name="Hatcher B."/>
            <person name="Heller A."/>
            <person name="Higgins H."/>
            <person name="Honan T."/>
            <person name="Horn A."/>
            <person name="Houde N."/>
            <person name="Hughes L."/>
            <person name="Hulme W."/>
            <person name="Husby E."/>
            <person name="Iliev I."/>
            <person name="Jaffe D."/>
            <person name="Jones C."/>
            <person name="Kamal M."/>
            <person name="Kamat A."/>
            <person name="Kamvysselis M."/>
            <person name="Karlsson E."/>
            <person name="Kells C."/>
            <person name="Kieu A."/>
            <person name="Kisner P."/>
            <person name="Kodira C."/>
            <person name="Kulbokas E."/>
            <person name="Labutti K."/>
            <person name="Lama D."/>
            <person name="Landers T."/>
            <person name="Leger J."/>
            <person name="Levine S."/>
            <person name="Lewis D."/>
            <person name="Lewis T."/>
            <person name="Lindblad-toh K."/>
            <person name="Liu X."/>
            <person name="Lokyitsang T."/>
            <person name="Lokyitsang Y."/>
            <person name="Lucien O."/>
            <person name="Lui A."/>
            <person name="Ma L.J."/>
            <person name="Mabbitt R."/>
            <person name="Macdonald J."/>
            <person name="Maclean C."/>
            <person name="Major J."/>
            <person name="Manning J."/>
            <person name="Marabella R."/>
            <person name="Maru K."/>
            <person name="Matthews C."/>
            <person name="Mauceli E."/>
            <person name="Mccarthy M."/>
            <person name="Mcdonough S."/>
            <person name="Mcghee T."/>
            <person name="Meldrim J."/>
            <person name="Meneus L."/>
            <person name="Mesirov J."/>
            <person name="Mihalev A."/>
            <person name="Mihova T."/>
            <person name="Mikkelsen T."/>
            <person name="Mlenga V."/>
            <person name="Moru K."/>
            <person name="Mozes J."/>
            <person name="Mulrain L."/>
            <person name="Munson G."/>
            <person name="Naylor J."/>
            <person name="Newes C."/>
            <person name="Nguyen C."/>
            <person name="Nguyen N."/>
            <person name="Nguyen T."/>
            <person name="Nicol R."/>
            <person name="Nielsen C."/>
            <person name="Nizzari M."/>
            <person name="Norbu C."/>
            <person name="Norbu N."/>
            <person name="O'donnell P."/>
            <person name="Okoawo O."/>
            <person name="O'leary S."/>
            <person name="Omotosho B."/>
            <person name="O'neill K."/>
            <person name="Osman S."/>
            <person name="Parker S."/>
            <person name="Perrin D."/>
            <person name="Phunkhang P."/>
            <person name="Piqani B."/>
            <person name="Purcell S."/>
            <person name="Rachupka T."/>
            <person name="Ramasamy U."/>
            <person name="Rameau R."/>
            <person name="Ray V."/>
            <person name="Raymond C."/>
            <person name="Retta R."/>
            <person name="Richardson S."/>
            <person name="Rise C."/>
            <person name="Rodriguez J."/>
            <person name="Rogers J."/>
            <person name="Rogov P."/>
            <person name="Rutman M."/>
            <person name="Schupbach R."/>
            <person name="Seaman C."/>
            <person name="Settipalli S."/>
            <person name="Sharpe T."/>
            <person name="Sheridan J."/>
            <person name="Sherpa N."/>
            <person name="Shi J."/>
            <person name="Smirnov S."/>
            <person name="Smith C."/>
            <person name="Sougnez C."/>
            <person name="Spencer B."/>
            <person name="Stalker J."/>
            <person name="Stange-thomann N."/>
            <person name="Stavropoulos S."/>
            <person name="Stetson K."/>
            <person name="Stone C."/>
            <person name="Stone S."/>
            <person name="Stubbs M."/>
            <person name="Talamas J."/>
            <person name="Tchuinga P."/>
            <person name="Tenzing P."/>
            <person name="Tesfaye S."/>
            <person name="Theodore J."/>
            <person name="Thoulutsang Y."/>
            <person name="Topham K."/>
            <person name="Towey S."/>
            <person name="Tsamla T."/>
            <person name="Tsomo N."/>
            <person name="Vallee D."/>
            <person name="Vassiliev H."/>
            <person name="Venkataraman V."/>
            <person name="Vinson J."/>
            <person name="Vo A."/>
            <person name="Wade C."/>
            <person name="Wang S."/>
            <person name="Wangchuk T."/>
            <person name="Wangdi T."/>
            <person name="Whittaker C."/>
            <person name="Wilkinson J."/>
            <person name="Wu Y."/>
            <person name="Wyman D."/>
            <person name="Yadav S."/>
            <person name="Yang S."/>
            <person name="Yang X."/>
            <person name="Yeager S."/>
            <person name="Yee E."/>
            <person name="Young G."/>
            <person name="Zainoun J."/>
            <person name="Zembeck L."/>
            <person name="Zimmer A."/>
            <person name="Zody M."/>
            <person name="Lander E."/>
        </authorList>
    </citation>
    <scope>NUCLEOTIDE SEQUENCE [LARGE SCALE GENOMIC DNA]</scope>
</reference>
<feature type="compositionally biased region" description="Polar residues" evidence="1">
    <location>
        <begin position="59"/>
        <end position="71"/>
    </location>
</feature>
<organism evidence="3 4">
    <name type="scientific">Ciona savignyi</name>
    <name type="common">Pacific transparent sea squirt</name>
    <dbReference type="NCBI Taxonomy" id="51511"/>
    <lineage>
        <taxon>Eukaryota</taxon>
        <taxon>Metazoa</taxon>
        <taxon>Chordata</taxon>
        <taxon>Tunicata</taxon>
        <taxon>Ascidiacea</taxon>
        <taxon>Phlebobranchia</taxon>
        <taxon>Cionidae</taxon>
        <taxon>Ciona</taxon>
    </lineage>
</organism>
<accession>H2YL29</accession>
<feature type="chain" id="PRO_5003578414" evidence="2">
    <location>
        <begin position="23"/>
        <end position="82"/>
    </location>
</feature>
<dbReference type="Proteomes" id="UP000007875">
    <property type="component" value="Unassembled WGS sequence"/>
</dbReference>